<reference evidence="9" key="2">
    <citation type="submission" date="2021-01" db="EMBL/GenBank/DDBJ databases">
        <authorList>
            <person name="Corre E."/>
            <person name="Pelletier E."/>
            <person name="Niang G."/>
            <person name="Scheremetjew M."/>
            <person name="Finn R."/>
            <person name="Kale V."/>
            <person name="Holt S."/>
            <person name="Cochrane G."/>
            <person name="Meng A."/>
            <person name="Brown T."/>
            <person name="Cohen L."/>
        </authorList>
    </citation>
    <scope>NUCLEOTIDE SEQUENCE</scope>
    <source>
        <strain evidence="9">SAG 63-3</strain>
    </source>
</reference>
<keyword evidence="4" id="KW-0679">Respiratory chain</keyword>
<sequence length="137" mass="16107">MTSRFAYVAKAAAPAAPVTCQKARNLYLEACRCLPFIHRLHKLEEITSLKEMRLIIKDKFRVNSPVTDSRVTDLLIFKGREELETYLFMYKQRHHAITEYIEPYQIKKLLIERKSSNSAFLDSFYEKAYPLVHSKYA</sequence>
<gene>
    <name evidence="9" type="ORF">PPAR00522_LOCUS435</name>
</gene>
<evidence type="ECO:0000256" key="2">
    <source>
        <dbReference type="ARBA" id="ARBA00009508"/>
    </source>
</evidence>
<keyword evidence="8" id="KW-0472">Membrane</keyword>
<evidence type="ECO:0000256" key="4">
    <source>
        <dbReference type="ARBA" id="ARBA00022660"/>
    </source>
</evidence>
<comment type="similarity">
    <text evidence="2">Belongs to the complex I LYR family.</text>
</comment>
<comment type="subcellular location">
    <subcellularLocation>
        <location evidence="1">Mitochondrion inner membrane</location>
        <topology evidence="1">Peripheral membrane protein</topology>
        <orientation evidence="1">Matrix side</orientation>
    </subcellularLocation>
</comment>
<evidence type="ECO:0000256" key="5">
    <source>
        <dbReference type="ARBA" id="ARBA00022792"/>
    </source>
</evidence>
<keyword evidence="5" id="KW-0999">Mitochondrion inner membrane</keyword>
<reference evidence="10" key="1">
    <citation type="journal article" date="2021" name="Plant Cell">
        <title>A ferredoxin bridge connects the two arms of plant mitochondrial complex I.</title>
        <authorList>
            <person name="Klusch N."/>
            <person name="Senkler J."/>
            <person name="Yildiz O."/>
            <person name="Kuhlbrandt W."/>
            <person name="Braun H.P."/>
        </authorList>
    </citation>
    <scope>STRUCTURE BY ELECTRON MICROSCOPY (2.88 ANGSTROMS)</scope>
</reference>
<keyword evidence="7" id="KW-0496">Mitochondrion</keyword>
<keyword evidence="3" id="KW-0813">Transport</keyword>
<dbReference type="AlphaFoldDB" id="A0A7S0UM40"/>
<dbReference type="PANTHER" id="PTHR12964:SF0">
    <property type="entry name" value="NADH DEHYDROGENASE [UBIQUINONE] 1 ALPHA SUBCOMPLEX SUBUNIT 6"/>
    <property type="match status" value="1"/>
</dbReference>
<evidence type="ECO:0000256" key="7">
    <source>
        <dbReference type="ARBA" id="ARBA00023128"/>
    </source>
</evidence>
<accession>A0A7S0UM40</accession>
<keyword evidence="10" id="KW-0002">3D-structure</keyword>
<dbReference type="EMBL" id="HBFM01000802">
    <property type="protein sequence ID" value="CAD8764051.1"/>
    <property type="molecule type" value="Transcribed_RNA"/>
</dbReference>
<dbReference type="InterPro" id="IPR016488">
    <property type="entry name" value="NADH_Ub_cplx-1_asu_su-6"/>
</dbReference>
<name>A0A7S0UM40_9CHLO</name>
<evidence type="ECO:0000256" key="3">
    <source>
        <dbReference type="ARBA" id="ARBA00022448"/>
    </source>
</evidence>
<evidence type="ECO:0000313" key="9">
    <source>
        <dbReference type="EMBL" id="CAD8764051.1"/>
    </source>
</evidence>
<proteinExistence type="evidence at protein level"/>
<dbReference type="SMR" id="A0A7S0UM40"/>
<keyword evidence="6" id="KW-0249">Electron transport</keyword>
<dbReference type="GO" id="GO:0005743">
    <property type="term" value="C:mitochondrial inner membrane"/>
    <property type="evidence" value="ECO:0007669"/>
    <property type="project" value="UniProtKB-SubCell"/>
</dbReference>
<evidence type="ECO:0000256" key="8">
    <source>
        <dbReference type="ARBA" id="ARBA00023136"/>
    </source>
</evidence>
<organism evidence="9">
    <name type="scientific">Polytomella parva</name>
    <dbReference type="NCBI Taxonomy" id="51329"/>
    <lineage>
        <taxon>Eukaryota</taxon>
        <taxon>Viridiplantae</taxon>
        <taxon>Chlorophyta</taxon>
        <taxon>core chlorophytes</taxon>
        <taxon>Chlorophyceae</taxon>
        <taxon>CS clade</taxon>
        <taxon>Chlamydomonadales</taxon>
        <taxon>Chlamydomonadaceae</taxon>
        <taxon>Polytomella</taxon>
    </lineage>
</organism>
<dbReference type="PDB" id="7ARC">
    <property type="method" value="EM"/>
    <property type="resolution" value="2.88 A"/>
    <property type="chains" value="W=1-137"/>
</dbReference>
<dbReference type="GO" id="GO:0006979">
    <property type="term" value="P:response to oxidative stress"/>
    <property type="evidence" value="ECO:0007669"/>
    <property type="project" value="TreeGrafter"/>
</dbReference>
<evidence type="ECO:0008006" key="11">
    <source>
        <dbReference type="Google" id="ProtNLM"/>
    </source>
</evidence>
<evidence type="ECO:0000256" key="1">
    <source>
        <dbReference type="ARBA" id="ARBA00004443"/>
    </source>
</evidence>
<evidence type="ECO:0000256" key="6">
    <source>
        <dbReference type="ARBA" id="ARBA00022982"/>
    </source>
</evidence>
<dbReference type="PANTHER" id="PTHR12964">
    <property type="entry name" value="NADH-UBIQUINONE OXIDOREDUCTASE B14 SUBUNIT"/>
    <property type="match status" value="1"/>
</dbReference>
<protein>
    <recommendedName>
        <fullName evidence="11">NADH dehydrogenase [ubiquinone] 1 alpha subcomplex subunit 6</fullName>
    </recommendedName>
</protein>
<evidence type="ECO:0007829" key="10">
    <source>
        <dbReference type="PDB" id="7ARC"/>
    </source>
</evidence>